<dbReference type="RefSeq" id="WP_366921470.1">
    <property type="nucleotide sequence ID" value="NZ_CP121694.1"/>
</dbReference>
<organism evidence="2 3">
    <name type="scientific">Metallumcola ferriviriculae</name>
    <dbReference type="NCBI Taxonomy" id="3039180"/>
    <lineage>
        <taxon>Bacteria</taxon>
        <taxon>Bacillati</taxon>
        <taxon>Bacillota</taxon>
        <taxon>Clostridia</taxon>
        <taxon>Neomoorellales</taxon>
        <taxon>Desulfitibacteraceae</taxon>
        <taxon>Metallumcola</taxon>
    </lineage>
</organism>
<dbReference type="EMBL" id="CP121694">
    <property type="protein sequence ID" value="WRO22049.1"/>
    <property type="molecule type" value="Genomic_DNA"/>
</dbReference>
<feature type="domain" description="HD" evidence="1">
    <location>
        <begin position="41"/>
        <end position="131"/>
    </location>
</feature>
<name>A0AAU0UPB5_9FIRM</name>
<reference evidence="2 3" key="1">
    <citation type="submission" date="2023-04" db="EMBL/GenBank/DDBJ databases">
        <authorList>
            <person name="Hsu D."/>
        </authorList>
    </citation>
    <scope>NUCLEOTIDE SEQUENCE [LARGE SCALE GENOMIC DNA]</scope>
    <source>
        <strain evidence="2 3">MK1</strain>
    </source>
</reference>
<evidence type="ECO:0000313" key="2">
    <source>
        <dbReference type="EMBL" id="WRO22049.1"/>
    </source>
</evidence>
<proteinExistence type="predicted"/>
<keyword evidence="3" id="KW-1185">Reference proteome</keyword>
<protein>
    <submittedName>
        <fullName evidence="2">HD domain-containing protein</fullName>
    </submittedName>
</protein>
<dbReference type="KEGG" id="dbc:MFMK1_001870"/>
<dbReference type="Pfam" id="PF01966">
    <property type="entry name" value="HD"/>
    <property type="match status" value="1"/>
</dbReference>
<sequence>MNRLSKIQDLLLKYIYEQTESGIERSYPLSWEIVHIASAPQFAQLLAEKRGSDPELAAIATAVHDFGRVVTGIQENHAEAGYIPLKEWLHQTGIFNEKEIEIIARASKNHSSKEEVGTAVEEIVKDSDIVDCYLHGHPITKENHRRRLAKVKKELHLP</sequence>
<evidence type="ECO:0000259" key="1">
    <source>
        <dbReference type="Pfam" id="PF01966"/>
    </source>
</evidence>
<gene>
    <name evidence="2" type="ORF">MFMK1_001870</name>
</gene>
<dbReference type="AlphaFoldDB" id="A0AAU0UPB5"/>
<accession>A0AAU0UPB5</accession>
<evidence type="ECO:0000313" key="3">
    <source>
        <dbReference type="Proteomes" id="UP001329915"/>
    </source>
</evidence>
<dbReference type="Proteomes" id="UP001329915">
    <property type="component" value="Chromosome"/>
</dbReference>
<dbReference type="Gene3D" id="1.10.3210.10">
    <property type="entry name" value="Hypothetical protein af1432"/>
    <property type="match status" value="1"/>
</dbReference>
<dbReference type="SUPFAM" id="SSF109604">
    <property type="entry name" value="HD-domain/PDEase-like"/>
    <property type="match status" value="1"/>
</dbReference>
<dbReference type="InterPro" id="IPR006674">
    <property type="entry name" value="HD_domain"/>
</dbReference>